<organism evidence="4 5">
    <name type="scientific">Novipirellula galeiformis</name>
    <dbReference type="NCBI Taxonomy" id="2528004"/>
    <lineage>
        <taxon>Bacteria</taxon>
        <taxon>Pseudomonadati</taxon>
        <taxon>Planctomycetota</taxon>
        <taxon>Planctomycetia</taxon>
        <taxon>Pirellulales</taxon>
        <taxon>Pirellulaceae</taxon>
        <taxon>Novipirellula</taxon>
    </lineage>
</organism>
<keyword evidence="5" id="KW-1185">Reference proteome</keyword>
<gene>
    <name evidence="3 4" type="primary">ispD</name>
    <name evidence="4" type="ORF">Pla52o_28430</name>
</gene>
<sequence length="237" mass="25677">MNDPHPTELAAGCIAAILPAAGSGQRFGSDRNKLFAMLRGKPIWFHAASRLAARPEVGRMVMSISEQDEADFRGPFAELVTELRIELVRGGDQRSDSVRAGLDAVANDKSIEFIAIHDAARPLVRDADLAAVFTKAAETGAAILAAPVTATLKRKLDDGNASRTVDRSELYSALTPQVFRLDVLRRAYDRDRGRPATDDAQLVERIGHPVALVHGSADNLKITHPEDLRIAEAILAR</sequence>
<comment type="function">
    <text evidence="3">Catalyzes the formation of 4-diphosphocytidyl-2-C-methyl-D-erythritol from CTP and 2-C-methyl-D-erythritol 4-phosphate (MEP).</text>
</comment>
<keyword evidence="1 3" id="KW-0808">Transferase</keyword>
<evidence type="ECO:0000256" key="2">
    <source>
        <dbReference type="ARBA" id="ARBA00022695"/>
    </source>
</evidence>
<dbReference type="EMBL" id="SJPT01000004">
    <property type="protein sequence ID" value="TWU23307.1"/>
    <property type="molecule type" value="Genomic_DNA"/>
</dbReference>
<comment type="catalytic activity">
    <reaction evidence="3">
        <text>2-C-methyl-D-erythritol 4-phosphate + CTP + H(+) = 4-CDP-2-C-methyl-D-erythritol + diphosphate</text>
        <dbReference type="Rhea" id="RHEA:13429"/>
        <dbReference type="ChEBI" id="CHEBI:15378"/>
        <dbReference type="ChEBI" id="CHEBI:33019"/>
        <dbReference type="ChEBI" id="CHEBI:37563"/>
        <dbReference type="ChEBI" id="CHEBI:57823"/>
        <dbReference type="ChEBI" id="CHEBI:58262"/>
        <dbReference type="EC" id="2.7.7.60"/>
    </reaction>
</comment>
<dbReference type="Gene3D" id="3.90.550.10">
    <property type="entry name" value="Spore Coat Polysaccharide Biosynthesis Protein SpsA, Chain A"/>
    <property type="match status" value="1"/>
</dbReference>
<name>A0A5C6CHX4_9BACT</name>
<dbReference type="FunFam" id="3.90.550.10:FF:000003">
    <property type="entry name" value="2-C-methyl-D-erythritol 4-phosphate cytidylyltransferase"/>
    <property type="match status" value="1"/>
</dbReference>
<dbReference type="PROSITE" id="PS00018">
    <property type="entry name" value="EF_HAND_1"/>
    <property type="match status" value="1"/>
</dbReference>
<dbReference type="OrthoDB" id="9806837at2"/>
<dbReference type="InterPro" id="IPR029044">
    <property type="entry name" value="Nucleotide-diphossugar_trans"/>
</dbReference>
<dbReference type="GO" id="GO:0019288">
    <property type="term" value="P:isopentenyl diphosphate biosynthetic process, methylerythritol 4-phosphate pathway"/>
    <property type="evidence" value="ECO:0007669"/>
    <property type="project" value="UniProtKB-UniRule"/>
</dbReference>
<dbReference type="InterPro" id="IPR050088">
    <property type="entry name" value="IspD/TarI_cytidylyltransf_bact"/>
</dbReference>
<dbReference type="RefSeq" id="WP_146595035.1">
    <property type="nucleotide sequence ID" value="NZ_SJPT01000004.1"/>
</dbReference>
<comment type="similarity">
    <text evidence="3">Belongs to the IspD/TarI cytidylyltransferase family. IspD subfamily.</text>
</comment>
<keyword evidence="2 3" id="KW-0548">Nucleotidyltransferase</keyword>
<protein>
    <recommendedName>
        <fullName evidence="3">2-C-methyl-D-erythritol 4-phosphate cytidylyltransferase</fullName>
        <ecNumber evidence="3">2.7.7.60</ecNumber>
    </recommendedName>
    <alternativeName>
        <fullName evidence="3">4-diphosphocytidyl-2C-methyl-D-erythritol synthase</fullName>
    </alternativeName>
    <alternativeName>
        <fullName evidence="3">MEP cytidylyltransferase</fullName>
        <shortName evidence="3">MCT</shortName>
    </alternativeName>
</protein>
<dbReference type="GO" id="GO:0050518">
    <property type="term" value="F:2-C-methyl-D-erythritol 4-phosphate cytidylyltransferase activity"/>
    <property type="evidence" value="ECO:0007669"/>
    <property type="project" value="UniProtKB-UniRule"/>
</dbReference>
<dbReference type="PANTHER" id="PTHR32125">
    <property type="entry name" value="2-C-METHYL-D-ERYTHRITOL 4-PHOSPHATE CYTIDYLYLTRANSFERASE, CHLOROPLASTIC"/>
    <property type="match status" value="1"/>
</dbReference>
<dbReference type="InterPro" id="IPR001228">
    <property type="entry name" value="IspD"/>
</dbReference>
<evidence type="ECO:0000313" key="4">
    <source>
        <dbReference type="EMBL" id="TWU23307.1"/>
    </source>
</evidence>
<feature type="site" description="Positions MEP for the nucleophilic attack" evidence="3">
    <location>
        <position position="221"/>
    </location>
</feature>
<dbReference type="CDD" id="cd02516">
    <property type="entry name" value="CDP-ME_synthetase"/>
    <property type="match status" value="1"/>
</dbReference>
<feature type="site" description="Transition state stabilizer" evidence="3">
    <location>
        <position position="26"/>
    </location>
</feature>
<comment type="caution">
    <text evidence="4">The sequence shown here is derived from an EMBL/GenBank/DDBJ whole genome shotgun (WGS) entry which is preliminary data.</text>
</comment>
<dbReference type="SUPFAM" id="SSF53448">
    <property type="entry name" value="Nucleotide-diphospho-sugar transferases"/>
    <property type="match status" value="1"/>
</dbReference>
<dbReference type="InterPro" id="IPR034683">
    <property type="entry name" value="IspD/TarI"/>
</dbReference>
<keyword evidence="3" id="KW-0414">Isoprene biosynthesis</keyword>
<dbReference type="InterPro" id="IPR018247">
    <property type="entry name" value="EF_Hand_1_Ca_BS"/>
</dbReference>
<dbReference type="Proteomes" id="UP000316304">
    <property type="component" value="Unassembled WGS sequence"/>
</dbReference>
<dbReference type="UniPathway" id="UPA00056">
    <property type="reaction ID" value="UER00093"/>
</dbReference>
<reference evidence="4 5" key="1">
    <citation type="submission" date="2019-02" db="EMBL/GenBank/DDBJ databases">
        <title>Deep-cultivation of Planctomycetes and their phenomic and genomic characterization uncovers novel biology.</title>
        <authorList>
            <person name="Wiegand S."/>
            <person name="Jogler M."/>
            <person name="Boedeker C."/>
            <person name="Pinto D."/>
            <person name="Vollmers J."/>
            <person name="Rivas-Marin E."/>
            <person name="Kohn T."/>
            <person name="Peeters S.H."/>
            <person name="Heuer A."/>
            <person name="Rast P."/>
            <person name="Oberbeckmann S."/>
            <person name="Bunk B."/>
            <person name="Jeske O."/>
            <person name="Meyerdierks A."/>
            <person name="Storesund J.E."/>
            <person name="Kallscheuer N."/>
            <person name="Luecker S."/>
            <person name="Lage O.M."/>
            <person name="Pohl T."/>
            <person name="Merkel B.J."/>
            <person name="Hornburger P."/>
            <person name="Mueller R.-W."/>
            <person name="Bruemmer F."/>
            <person name="Labrenz M."/>
            <person name="Spormann A.M."/>
            <person name="Op Den Camp H."/>
            <person name="Overmann J."/>
            <person name="Amann R."/>
            <person name="Jetten M.S.M."/>
            <person name="Mascher T."/>
            <person name="Medema M.H."/>
            <person name="Devos D.P."/>
            <person name="Kaster A.-K."/>
            <person name="Ovreas L."/>
            <person name="Rohde M."/>
            <person name="Galperin M.Y."/>
            <person name="Jogler C."/>
        </authorList>
    </citation>
    <scope>NUCLEOTIDE SEQUENCE [LARGE SCALE GENOMIC DNA]</scope>
    <source>
        <strain evidence="4 5">Pla52o</strain>
    </source>
</reference>
<evidence type="ECO:0000256" key="3">
    <source>
        <dbReference type="HAMAP-Rule" id="MF_00108"/>
    </source>
</evidence>
<dbReference type="NCBIfam" id="TIGR00453">
    <property type="entry name" value="ispD"/>
    <property type="match status" value="1"/>
</dbReference>
<feature type="site" description="Positions MEP for the nucleophilic attack" evidence="3">
    <location>
        <position position="167"/>
    </location>
</feature>
<dbReference type="EC" id="2.7.7.60" evidence="3"/>
<proteinExistence type="inferred from homology"/>
<dbReference type="AlphaFoldDB" id="A0A5C6CHX4"/>
<dbReference type="PANTHER" id="PTHR32125:SF4">
    <property type="entry name" value="2-C-METHYL-D-ERYTHRITOL 4-PHOSPHATE CYTIDYLYLTRANSFERASE, CHLOROPLASTIC"/>
    <property type="match status" value="1"/>
</dbReference>
<evidence type="ECO:0000256" key="1">
    <source>
        <dbReference type="ARBA" id="ARBA00022679"/>
    </source>
</evidence>
<comment type="pathway">
    <text evidence="3">Isoprenoid biosynthesis; isopentenyl diphosphate biosynthesis via DXP pathway; isopentenyl diphosphate from 1-deoxy-D-xylulose 5-phosphate: step 2/6.</text>
</comment>
<dbReference type="Pfam" id="PF01128">
    <property type="entry name" value="IspD"/>
    <property type="match status" value="1"/>
</dbReference>
<feature type="site" description="Transition state stabilizer" evidence="3">
    <location>
        <position position="33"/>
    </location>
</feature>
<dbReference type="HAMAP" id="MF_00108">
    <property type="entry name" value="IspD"/>
    <property type="match status" value="1"/>
</dbReference>
<evidence type="ECO:0000313" key="5">
    <source>
        <dbReference type="Proteomes" id="UP000316304"/>
    </source>
</evidence>
<accession>A0A5C6CHX4</accession>